<evidence type="ECO:0000313" key="7">
    <source>
        <dbReference type="Proteomes" id="UP001626550"/>
    </source>
</evidence>
<comment type="similarity">
    <text evidence="2">Belongs to the CDC45 family.</text>
</comment>
<evidence type="ECO:0000256" key="5">
    <source>
        <dbReference type="ARBA" id="ARBA00023306"/>
    </source>
</evidence>
<dbReference type="Proteomes" id="UP001626550">
    <property type="component" value="Unassembled WGS sequence"/>
</dbReference>
<accession>A0ABD2QFY1</accession>
<dbReference type="AlphaFoldDB" id="A0ABD2QFY1"/>
<sequence length="436" mass="50415">RRPINLNNYYNQRQIKIFAKNEDFSNIPSFDDVFRDESDSDVDESVTTEEILEKRIARREWQKNKQEIVIDYEAFSYFSVSSAIVLYDVCYKLSSDDMQLLWFAIVAHTSLLVCGQNSQDAYIDQIEYLQNHVTRLTNALNLQQHTADENSPRLSITFEEELALWLYRHWNLRSVLETTMLTASKFKLFTERGTKRLDEFLAHMGLSKRVCEQRFSTMQNDIRQQLHSLFSQHIEKFGLSKTDLFFPSFNLKAGFKSQFNAMDSVLLLISILEFSTQLNLKVINQQARALLNTDELIVFGPFLYVHVVRDSLLTAGLRNDMGSCILAKYILTAKASVRSKLGAGKRTAQMPLILCIDALIPKDAPERNEPDDDYLMLLGIPPLLGDDDRNLFGQAFEVAAKKTKCRVRFRYFDTNRIDLHREDLLNLFEALVVLLT</sequence>
<comment type="caution">
    <text evidence="6">The sequence shown here is derived from an EMBL/GenBank/DDBJ whole genome shotgun (WGS) entry which is preliminary data.</text>
</comment>
<organism evidence="6 7">
    <name type="scientific">Cichlidogyrus casuarinus</name>
    <dbReference type="NCBI Taxonomy" id="1844966"/>
    <lineage>
        <taxon>Eukaryota</taxon>
        <taxon>Metazoa</taxon>
        <taxon>Spiralia</taxon>
        <taxon>Lophotrochozoa</taxon>
        <taxon>Platyhelminthes</taxon>
        <taxon>Monogenea</taxon>
        <taxon>Monopisthocotylea</taxon>
        <taxon>Dactylogyridea</taxon>
        <taxon>Ancyrocephalidae</taxon>
        <taxon>Cichlidogyrus</taxon>
    </lineage>
</organism>
<comment type="subcellular location">
    <subcellularLocation>
        <location evidence="1">Nucleus</location>
    </subcellularLocation>
</comment>
<dbReference type="GO" id="GO:0005634">
    <property type="term" value="C:nucleus"/>
    <property type="evidence" value="ECO:0007669"/>
    <property type="project" value="UniProtKB-SubCell"/>
</dbReference>
<gene>
    <name evidence="6" type="primary">CDC45</name>
    <name evidence="6" type="ORF">Ciccas_002949</name>
</gene>
<dbReference type="PANTHER" id="PTHR10507:SF0">
    <property type="entry name" value="CELL DIVISION CONTROL PROTEIN 45 HOMOLOG"/>
    <property type="match status" value="1"/>
</dbReference>
<dbReference type="GO" id="GO:0006260">
    <property type="term" value="P:DNA replication"/>
    <property type="evidence" value="ECO:0007669"/>
    <property type="project" value="UniProtKB-KW"/>
</dbReference>
<evidence type="ECO:0000256" key="1">
    <source>
        <dbReference type="ARBA" id="ARBA00004123"/>
    </source>
</evidence>
<name>A0ABD2QFY1_9PLAT</name>
<dbReference type="Pfam" id="PF02724">
    <property type="entry name" value="CDC45"/>
    <property type="match status" value="1"/>
</dbReference>
<keyword evidence="4" id="KW-0539">Nucleus</keyword>
<dbReference type="InterPro" id="IPR003874">
    <property type="entry name" value="CDC45"/>
</dbReference>
<evidence type="ECO:0000313" key="6">
    <source>
        <dbReference type="EMBL" id="KAL3318380.1"/>
    </source>
</evidence>
<evidence type="ECO:0000256" key="4">
    <source>
        <dbReference type="ARBA" id="ARBA00023242"/>
    </source>
</evidence>
<dbReference type="EMBL" id="JBJKFK010000250">
    <property type="protein sequence ID" value="KAL3318380.1"/>
    <property type="molecule type" value="Genomic_DNA"/>
</dbReference>
<protein>
    <submittedName>
        <fullName evidence="6">DNA replication initiation factor cdc45</fullName>
    </submittedName>
</protein>
<reference evidence="6 7" key="1">
    <citation type="submission" date="2024-11" db="EMBL/GenBank/DDBJ databases">
        <title>Adaptive evolution of stress response genes in parasites aligns with host niche diversity.</title>
        <authorList>
            <person name="Hahn C."/>
            <person name="Resl P."/>
        </authorList>
    </citation>
    <scope>NUCLEOTIDE SEQUENCE [LARGE SCALE GENOMIC DNA]</scope>
    <source>
        <strain evidence="6">EGGRZ-B1_66</strain>
        <tissue evidence="6">Body</tissue>
    </source>
</reference>
<keyword evidence="6" id="KW-0396">Initiation factor</keyword>
<feature type="non-terminal residue" evidence="6">
    <location>
        <position position="1"/>
    </location>
</feature>
<keyword evidence="7" id="KW-1185">Reference proteome</keyword>
<dbReference type="GO" id="GO:0003743">
    <property type="term" value="F:translation initiation factor activity"/>
    <property type="evidence" value="ECO:0007669"/>
    <property type="project" value="UniProtKB-KW"/>
</dbReference>
<keyword evidence="6" id="KW-0648">Protein biosynthesis</keyword>
<proteinExistence type="inferred from homology"/>
<keyword evidence="3" id="KW-0235">DNA replication</keyword>
<evidence type="ECO:0000256" key="2">
    <source>
        <dbReference type="ARBA" id="ARBA00010727"/>
    </source>
</evidence>
<dbReference type="PANTHER" id="PTHR10507">
    <property type="entry name" value="CDC45-RELATED PROTEIN"/>
    <property type="match status" value="1"/>
</dbReference>
<evidence type="ECO:0000256" key="3">
    <source>
        <dbReference type="ARBA" id="ARBA00022705"/>
    </source>
</evidence>
<keyword evidence="5" id="KW-0131">Cell cycle</keyword>